<sequence>MKDNRPSWFVSDFSDNKNNQMSQFITGGYWENQCSDQLGDLIDTIKVGDRIALKTTHNRKSRIPFETNGKLVSVMEITALGVVTGNYFNRKKIDVNWSALSKKKQWYFFTFVRSVCKVEPNPQNWISQALIDFTFYDQPQDYQRFLNEPYWQQRFHKEVTYRDEIVAILKDFKGEAQLSYIQEMILKRNKIKNLKTNPGWRAEVRFTLQKLSSDSKSFAKGEDLFYRKSFTSDVWGLREKVKPGTQSYSQEEFLAEFFMEKAKYEEISNQLKKEKSIILKQSPRVGRSFMVKKLAFSYLREKDENRVLYCELPQQENPRKQNNESASNECMLESWGFIDFCNQAIKDKQNSYYLIIDGINRENLNTIMPDLLLLFKRNSLKNEMDPKYKERRLLIPDNLNVIGMMDTRDRCLRLIEERLKQYFTFVELEPLFGNNTSKAGIPLTEIRNYGIVSSN</sequence>
<accession>A0ABY6HF30</accession>
<dbReference type="Proteomes" id="UP001163550">
    <property type="component" value="Chromosome"/>
</dbReference>
<dbReference type="PANTHER" id="PTHR37291:SF1">
    <property type="entry name" value="TYPE IV METHYL-DIRECTED RESTRICTION ENZYME ECOKMCRB SUBUNIT"/>
    <property type="match status" value="1"/>
</dbReference>
<evidence type="ECO:0008006" key="3">
    <source>
        <dbReference type="Google" id="ProtNLM"/>
    </source>
</evidence>
<evidence type="ECO:0000313" key="2">
    <source>
        <dbReference type="Proteomes" id="UP001163550"/>
    </source>
</evidence>
<dbReference type="EMBL" id="CP087994">
    <property type="protein sequence ID" value="UYO62895.1"/>
    <property type="molecule type" value="Genomic_DNA"/>
</dbReference>
<dbReference type="InterPro" id="IPR052934">
    <property type="entry name" value="Methyl-DNA_Rec/Restrict_Enz"/>
</dbReference>
<protein>
    <recommendedName>
        <fullName evidence="3">EVE domain-containing protein</fullName>
    </recommendedName>
</protein>
<reference evidence="1" key="1">
    <citation type="submission" date="2021-11" db="EMBL/GenBank/DDBJ databases">
        <title>Isoprene-degrading acetogen.</title>
        <authorList>
            <person name="Yang Y."/>
            <person name="Jin H."/>
            <person name="Yan J."/>
        </authorList>
    </citation>
    <scope>NUCLEOTIDE SEQUENCE</scope>
    <source>
        <strain evidence="1">Berkeley</strain>
    </source>
</reference>
<keyword evidence="2" id="KW-1185">Reference proteome</keyword>
<evidence type="ECO:0000313" key="1">
    <source>
        <dbReference type="EMBL" id="UYO62895.1"/>
    </source>
</evidence>
<dbReference type="RefSeq" id="WP_228881815.1">
    <property type="nucleotide sequence ID" value="NZ_CABIIK010000038.1"/>
</dbReference>
<gene>
    <name evidence="1" type="ORF">LNN31_00120</name>
</gene>
<proteinExistence type="predicted"/>
<name>A0ABY6HF30_9FIRM</name>
<dbReference type="PANTHER" id="PTHR37291">
    <property type="entry name" value="5-METHYLCYTOSINE-SPECIFIC RESTRICTION ENZYME B"/>
    <property type="match status" value="1"/>
</dbReference>
<organism evidence="1 2">
    <name type="scientific">Acetobacterium wieringae</name>
    <dbReference type="NCBI Taxonomy" id="52694"/>
    <lineage>
        <taxon>Bacteria</taxon>
        <taxon>Bacillati</taxon>
        <taxon>Bacillota</taxon>
        <taxon>Clostridia</taxon>
        <taxon>Eubacteriales</taxon>
        <taxon>Eubacteriaceae</taxon>
        <taxon>Acetobacterium</taxon>
    </lineage>
</organism>